<evidence type="ECO:0000313" key="2">
    <source>
        <dbReference type="EMBL" id="KAL2837902.1"/>
    </source>
</evidence>
<comment type="caution">
    <text evidence="2">The sequence shown here is derived from an EMBL/GenBank/DDBJ whole genome shotgun (WGS) entry which is preliminary data.</text>
</comment>
<keyword evidence="1" id="KW-1133">Transmembrane helix</keyword>
<protein>
    <submittedName>
        <fullName evidence="2">Uncharacterized protein</fullName>
    </submittedName>
</protein>
<organism evidence="2 3">
    <name type="scientific">Aspergillus pseudoustus</name>
    <dbReference type="NCBI Taxonomy" id="1810923"/>
    <lineage>
        <taxon>Eukaryota</taxon>
        <taxon>Fungi</taxon>
        <taxon>Dikarya</taxon>
        <taxon>Ascomycota</taxon>
        <taxon>Pezizomycotina</taxon>
        <taxon>Eurotiomycetes</taxon>
        <taxon>Eurotiomycetidae</taxon>
        <taxon>Eurotiales</taxon>
        <taxon>Aspergillaceae</taxon>
        <taxon>Aspergillus</taxon>
        <taxon>Aspergillus subgen. Nidulantes</taxon>
    </lineage>
</organism>
<keyword evidence="1" id="KW-0472">Membrane</keyword>
<feature type="transmembrane region" description="Helical" evidence="1">
    <location>
        <begin position="70"/>
        <end position="92"/>
    </location>
</feature>
<name>A0ABR4JDT8_9EURO</name>
<keyword evidence="3" id="KW-1185">Reference proteome</keyword>
<keyword evidence="1" id="KW-0812">Transmembrane</keyword>
<gene>
    <name evidence="2" type="ORF">BJY01DRAFT_39168</name>
</gene>
<evidence type="ECO:0000256" key="1">
    <source>
        <dbReference type="SAM" id="Phobius"/>
    </source>
</evidence>
<proteinExistence type="predicted"/>
<dbReference type="Proteomes" id="UP001610446">
    <property type="component" value="Unassembled WGS sequence"/>
</dbReference>
<sequence length="110" mass="12383">MDSGCNTENWSHELSKCSLGMRKARKGRERARKSEIGEKEEYYVKTRSKGLNIKALPPGPGVRQWVMTRYLYILIQGHIGLSILGDVFVTGASRRSGIKSLKEQEKGNTN</sequence>
<dbReference type="EMBL" id="JBFXLU010000153">
    <property type="protein sequence ID" value="KAL2837902.1"/>
    <property type="molecule type" value="Genomic_DNA"/>
</dbReference>
<reference evidence="2 3" key="1">
    <citation type="submission" date="2024-07" db="EMBL/GenBank/DDBJ databases">
        <title>Section-level genome sequencing and comparative genomics of Aspergillus sections Usti and Cavernicolus.</title>
        <authorList>
            <consortium name="Lawrence Berkeley National Laboratory"/>
            <person name="Nybo J.L."/>
            <person name="Vesth T.C."/>
            <person name="Theobald S."/>
            <person name="Frisvad J.C."/>
            <person name="Larsen T.O."/>
            <person name="Kjaerboelling I."/>
            <person name="Rothschild-Mancinelli K."/>
            <person name="Lyhne E.K."/>
            <person name="Kogle M.E."/>
            <person name="Barry K."/>
            <person name="Clum A."/>
            <person name="Na H."/>
            <person name="Ledsgaard L."/>
            <person name="Lin J."/>
            <person name="Lipzen A."/>
            <person name="Kuo A."/>
            <person name="Riley R."/>
            <person name="Mondo S."/>
            <person name="Labutti K."/>
            <person name="Haridas S."/>
            <person name="Pangalinan J."/>
            <person name="Salamov A.A."/>
            <person name="Simmons B.A."/>
            <person name="Magnuson J.K."/>
            <person name="Chen J."/>
            <person name="Drula E."/>
            <person name="Henrissat B."/>
            <person name="Wiebenga A."/>
            <person name="Lubbers R.J."/>
            <person name="Gomes A.C."/>
            <person name="Makela M.R."/>
            <person name="Stajich J."/>
            <person name="Grigoriev I.V."/>
            <person name="Mortensen U.H."/>
            <person name="De Vries R.P."/>
            <person name="Baker S.E."/>
            <person name="Andersen M.R."/>
        </authorList>
    </citation>
    <scope>NUCLEOTIDE SEQUENCE [LARGE SCALE GENOMIC DNA]</scope>
    <source>
        <strain evidence="2 3">CBS 123904</strain>
    </source>
</reference>
<accession>A0ABR4JDT8</accession>
<evidence type="ECO:0000313" key="3">
    <source>
        <dbReference type="Proteomes" id="UP001610446"/>
    </source>
</evidence>